<reference evidence="1 2" key="1">
    <citation type="submission" date="2014-06" db="EMBL/GenBank/DDBJ databases">
        <title>Evolutionary Origins and Diversification of the Mycorrhizal Mutualists.</title>
        <authorList>
            <consortium name="DOE Joint Genome Institute"/>
            <consortium name="Mycorrhizal Genomics Consortium"/>
            <person name="Kohler A."/>
            <person name="Kuo A."/>
            <person name="Nagy L.G."/>
            <person name="Floudas D."/>
            <person name="Copeland A."/>
            <person name="Barry K.W."/>
            <person name="Cichocki N."/>
            <person name="Veneault-Fourrey C."/>
            <person name="LaButti K."/>
            <person name="Lindquist E.A."/>
            <person name="Lipzen A."/>
            <person name="Lundell T."/>
            <person name="Morin E."/>
            <person name="Murat C."/>
            <person name="Riley R."/>
            <person name="Ohm R."/>
            <person name="Sun H."/>
            <person name="Tunlid A."/>
            <person name="Henrissat B."/>
            <person name="Grigoriev I.V."/>
            <person name="Hibbett D.S."/>
            <person name="Martin F."/>
        </authorList>
    </citation>
    <scope>NUCLEOTIDE SEQUENCE [LARGE SCALE GENOMIC DNA]</scope>
    <source>
        <strain evidence="1 2">SS14</strain>
    </source>
</reference>
<feature type="non-terminal residue" evidence="1">
    <location>
        <position position="1"/>
    </location>
</feature>
<protein>
    <submittedName>
        <fullName evidence="1">Unplaced genomic scaffold SPHSTscaffold_342, whole genome shotgun sequence</fullName>
    </submittedName>
</protein>
<proteinExistence type="predicted"/>
<dbReference type="EMBL" id="KN837417">
    <property type="protein sequence ID" value="KIJ25409.1"/>
    <property type="molecule type" value="Genomic_DNA"/>
</dbReference>
<organism evidence="1 2">
    <name type="scientific">Sphaerobolus stellatus (strain SS14)</name>
    <dbReference type="NCBI Taxonomy" id="990650"/>
    <lineage>
        <taxon>Eukaryota</taxon>
        <taxon>Fungi</taxon>
        <taxon>Dikarya</taxon>
        <taxon>Basidiomycota</taxon>
        <taxon>Agaricomycotina</taxon>
        <taxon>Agaricomycetes</taxon>
        <taxon>Phallomycetidae</taxon>
        <taxon>Geastrales</taxon>
        <taxon>Sphaerobolaceae</taxon>
        <taxon>Sphaerobolus</taxon>
    </lineage>
</organism>
<name>A0A0C9TUC4_SPHS4</name>
<evidence type="ECO:0000313" key="1">
    <source>
        <dbReference type="EMBL" id="KIJ25409.1"/>
    </source>
</evidence>
<gene>
    <name evidence="1" type="ORF">M422DRAFT_38771</name>
</gene>
<dbReference type="AlphaFoldDB" id="A0A0C9TUC4"/>
<dbReference type="Proteomes" id="UP000054279">
    <property type="component" value="Unassembled WGS sequence"/>
</dbReference>
<dbReference type="HOGENOM" id="CLU_1297170_0_0_1"/>
<sequence length="213" mass="23185">RVDGFLIAICLGGGGVGEDDGAHEDVGVAVDVFCDRMDGGKGHGEGARRRRGRGRRTNPFLGLMLANPSSSVALSKSTKVVSNPCKWEVILDIYLKVSPYTSLMLNTCVPVRSACIIVAVALPLANPNAFPPYVSRPAKCDPMHRDSRSRPRNETVTRLDEAACTGFRNKLGSQQFVTVTRSCRARKHETDQRTVLLRLILALVSLLHRCIAS</sequence>
<evidence type="ECO:0000313" key="2">
    <source>
        <dbReference type="Proteomes" id="UP000054279"/>
    </source>
</evidence>
<keyword evidence="2" id="KW-1185">Reference proteome</keyword>
<accession>A0A0C9TUC4</accession>